<accession>R7MX79</accession>
<name>R7MX79_MEGEL</name>
<proteinExistence type="predicted"/>
<reference evidence="1" key="1">
    <citation type="submission" date="2012-11" db="EMBL/GenBank/DDBJ databases">
        <title>Dependencies among metagenomic species, viruses, plasmids and units of genetic variation.</title>
        <authorList>
            <person name="Nielsen H.B."/>
            <person name="Almeida M."/>
            <person name="Juncker A.S."/>
            <person name="Rasmussen S."/>
            <person name="Li J."/>
            <person name="Sunagawa S."/>
            <person name="Plichta D."/>
            <person name="Gautier L."/>
            <person name="Le Chatelier E."/>
            <person name="Peletier E."/>
            <person name="Bonde I."/>
            <person name="Nielsen T."/>
            <person name="Manichanh C."/>
            <person name="Arumugam M."/>
            <person name="Batto J."/>
            <person name="Santos M.B.Q.D."/>
            <person name="Blom N."/>
            <person name="Borruel N."/>
            <person name="Burgdorf K.S."/>
            <person name="Boumezbeur F."/>
            <person name="Casellas F."/>
            <person name="Dore J."/>
            <person name="Guarner F."/>
            <person name="Hansen T."/>
            <person name="Hildebrand F."/>
            <person name="Kaas R.S."/>
            <person name="Kennedy S."/>
            <person name="Kristiansen K."/>
            <person name="Kultima J.R."/>
            <person name="Leonard P."/>
            <person name="Levenez F."/>
            <person name="Lund O."/>
            <person name="Moumen B."/>
            <person name="Le Paslier D."/>
            <person name="Pons N."/>
            <person name="Pedersen O."/>
            <person name="Prifti E."/>
            <person name="Qin J."/>
            <person name="Raes J."/>
            <person name="Tap J."/>
            <person name="Tims S."/>
            <person name="Ussery D.W."/>
            <person name="Yamada T."/>
            <person name="MetaHit consortium"/>
            <person name="Renault P."/>
            <person name="Sicheritz-Ponten T."/>
            <person name="Bork P."/>
            <person name="Wang J."/>
            <person name="Brunak S."/>
            <person name="Ehrlich S.D."/>
        </authorList>
    </citation>
    <scope>NUCLEOTIDE SEQUENCE [LARGE SCALE GENOMIC DNA]</scope>
</reference>
<dbReference type="EMBL" id="CBKE010000089">
    <property type="protein sequence ID" value="CDF04492.1"/>
    <property type="molecule type" value="Genomic_DNA"/>
</dbReference>
<dbReference type="Proteomes" id="UP000017908">
    <property type="component" value="Unassembled WGS sequence"/>
</dbReference>
<gene>
    <name evidence="1" type="ORF">BN715_00843</name>
</gene>
<comment type="caution">
    <text evidence="1">The sequence shown here is derived from an EMBL/GenBank/DDBJ whole genome shotgun (WGS) entry which is preliminary data.</text>
</comment>
<evidence type="ECO:0000313" key="1">
    <source>
        <dbReference type="EMBL" id="CDF04492.1"/>
    </source>
</evidence>
<dbReference type="AlphaFoldDB" id="R7MX79"/>
<protein>
    <submittedName>
        <fullName evidence="1">Uncharacterized protein</fullName>
    </submittedName>
</protein>
<organism evidence="1">
    <name type="scientific">Megasphaera elsdenii CAG:570</name>
    <dbReference type="NCBI Taxonomy" id="1263087"/>
    <lineage>
        <taxon>Bacteria</taxon>
        <taxon>Bacillati</taxon>
        <taxon>Bacillota</taxon>
        <taxon>Negativicutes</taxon>
        <taxon>Veillonellales</taxon>
        <taxon>Veillonellaceae</taxon>
        <taxon>Megasphaera</taxon>
    </lineage>
</organism>
<sequence length="109" mass="12352">MAARPALAMLTPIWKRIMLKQMLTSPRTAKYPQSERLRWMLRFFTSRTASGMSNSPPTRNRRKVSWKGVNAVPAIFKEISIVPKAMAVRTIHNVPNLDDIQKGPFLSGS</sequence>